<organism evidence="2 3">
    <name type="scientific">Actinospica durhamensis</name>
    <dbReference type="NCBI Taxonomy" id="1508375"/>
    <lineage>
        <taxon>Bacteria</taxon>
        <taxon>Bacillati</taxon>
        <taxon>Actinomycetota</taxon>
        <taxon>Actinomycetes</taxon>
        <taxon>Catenulisporales</taxon>
        <taxon>Actinospicaceae</taxon>
        <taxon>Actinospica</taxon>
    </lineage>
</organism>
<keyword evidence="1" id="KW-0812">Transmembrane</keyword>
<gene>
    <name evidence="2" type="ORF">KDL01_40275</name>
</gene>
<evidence type="ECO:0008006" key="4">
    <source>
        <dbReference type="Google" id="ProtNLM"/>
    </source>
</evidence>
<protein>
    <recommendedName>
        <fullName evidence="4">DNA-protecting protein DprA</fullName>
    </recommendedName>
</protein>
<dbReference type="AlphaFoldDB" id="A0A941IWK3"/>
<feature type="transmembrane region" description="Helical" evidence="1">
    <location>
        <begin position="65"/>
        <end position="89"/>
    </location>
</feature>
<evidence type="ECO:0000313" key="3">
    <source>
        <dbReference type="Proteomes" id="UP000675781"/>
    </source>
</evidence>
<name>A0A941IWK3_9ACTN</name>
<accession>A0A941IWK3</accession>
<dbReference type="EMBL" id="JAGSOG010000489">
    <property type="protein sequence ID" value="MBR7839561.1"/>
    <property type="molecule type" value="Genomic_DNA"/>
</dbReference>
<keyword evidence="3" id="KW-1185">Reference proteome</keyword>
<evidence type="ECO:0000313" key="2">
    <source>
        <dbReference type="EMBL" id="MBR7839561.1"/>
    </source>
</evidence>
<sequence length="94" mass="9601">PVPEQIRDGAEAECDEVFAAGQIRRAPTPFDRAAILVREALPTVRSGRAVDVTALAAETGLAPGVVLAALGLLAACGIAVKTGGGWALLRPEPM</sequence>
<keyword evidence="1" id="KW-1133">Transmembrane helix</keyword>
<proteinExistence type="predicted"/>
<feature type="non-terminal residue" evidence="2">
    <location>
        <position position="1"/>
    </location>
</feature>
<comment type="caution">
    <text evidence="2">The sequence shown here is derived from an EMBL/GenBank/DDBJ whole genome shotgun (WGS) entry which is preliminary data.</text>
</comment>
<dbReference type="Proteomes" id="UP000675781">
    <property type="component" value="Unassembled WGS sequence"/>
</dbReference>
<keyword evidence="1" id="KW-0472">Membrane</keyword>
<reference evidence="2" key="1">
    <citation type="submission" date="2021-04" db="EMBL/GenBank/DDBJ databases">
        <title>Genome based classification of Actinospica acidithermotolerans sp. nov., an actinobacterium isolated from an Indonesian hot spring.</title>
        <authorList>
            <person name="Kusuma A.B."/>
            <person name="Putra K.E."/>
            <person name="Nafisah S."/>
            <person name="Loh J."/>
            <person name="Nouioui I."/>
            <person name="Goodfellow M."/>
        </authorList>
    </citation>
    <scope>NUCLEOTIDE SEQUENCE</scope>
    <source>
        <strain evidence="2">CSCA 57</strain>
    </source>
</reference>
<evidence type="ECO:0000256" key="1">
    <source>
        <dbReference type="SAM" id="Phobius"/>
    </source>
</evidence>